<dbReference type="AlphaFoldDB" id="Q54JM7"/>
<accession>Q54JM7</accession>
<evidence type="ECO:0000256" key="1">
    <source>
        <dbReference type="SAM" id="MobiDB-lite"/>
    </source>
</evidence>
<name>Q54JM7_DICDI</name>
<dbReference type="GlyGen" id="Q54JM7">
    <property type="glycosylation" value="1 site"/>
</dbReference>
<dbReference type="GeneID" id="8626379"/>
<dbReference type="VEuPathDB" id="AmoebaDB:DDB_G0287949"/>
<dbReference type="EMBL" id="AAFI02000105">
    <property type="protein sequence ID" value="EAL63466.1"/>
    <property type="molecule type" value="Genomic_DNA"/>
</dbReference>
<organism evidence="2 3">
    <name type="scientific">Dictyostelium discoideum</name>
    <name type="common">Social amoeba</name>
    <dbReference type="NCBI Taxonomy" id="44689"/>
    <lineage>
        <taxon>Eukaryota</taxon>
        <taxon>Amoebozoa</taxon>
        <taxon>Evosea</taxon>
        <taxon>Eumycetozoa</taxon>
        <taxon>Dictyostelia</taxon>
        <taxon>Dictyosteliales</taxon>
        <taxon>Dictyosteliaceae</taxon>
        <taxon>Dictyostelium</taxon>
    </lineage>
</organism>
<dbReference type="InParanoid" id="Q54JM7"/>
<feature type="compositionally biased region" description="Low complexity" evidence="1">
    <location>
        <begin position="68"/>
        <end position="79"/>
    </location>
</feature>
<dbReference type="Proteomes" id="UP000002195">
    <property type="component" value="Unassembled WGS sequence"/>
</dbReference>
<dbReference type="eggNOG" id="ENOG502RI76">
    <property type="taxonomic scope" value="Eukaryota"/>
</dbReference>
<dbReference type="KEGG" id="ddi:DDB_G0287949"/>
<keyword evidence="3" id="KW-1185">Reference proteome</keyword>
<dbReference type="FunCoup" id="Q54JM7">
    <property type="interactions" value="243"/>
</dbReference>
<comment type="caution">
    <text evidence="2">The sequence shown here is derived from an EMBL/GenBank/DDBJ whole genome shotgun (WGS) entry which is preliminary data.</text>
</comment>
<gene>
    <name evidence="2" type="ORF">DDB_G0287949</name>
</gene>
<proteinExistence type="predicted"/>
<dbReference type="OMA" id="PENEWIP"/>
<dbReference type="dictyBase" id="DDB_G0287949"/>
<protein>
    <submittedName>
        <fullName evidence="2">Uncharacterized protein</fullName>
    </submittedName>
</protein>
<dbReference type="HOGENOM" id="CLU_720458_0_0_1"/>
<evidence type="ECO:0000313" key="2">
    <source>
        <dbReference type="EMBL" id="EAL63466.1"/>
    </source>
</evidence>
<dbReference type="RefSeq" id="XP_636970.1">
    <property type="nucleotide sequence ID" value="XM_631878.1"/>
</dbReference>
<reference evidence="2 3" key="1">
    <citation type="journal article" date="2005" name="Nature">
        <title>The genome of the social amoeba Dictyostelium discoideum.</title>
        <authorList>
            <consortium name="The Dictyostelium discoideum Sequencing Consortium"/>
            <person name="Eichinger L."/>
            <person name="Pachebat J.A."/>
            <person name="Glockner G."/>
            <person name="Rajandream M.A."/>
            <person name="Sucgang R."/>
            <person name="Berriman M."/>
            <person name="Song J."/>
            <person name="Olsen R."/>
            <person name="Szafranski K."/>
            <person name="Xu Q."/>
            <person name="Tunggal B."/>
            <person name="Kummerfeld S."/>
            <person name="Madera M."/>
            <person name="Konfortov B.A."/>
            <person name="Rivero F."/>
            <person name="Bankier A.T."/>
            <person name="Lehmann R."/>
            <person name="Hamlin N."/>
            <person name="Davies R."/>
            <person name="Gaudet P."/>
            <person name="Fey P."/>
            <person name="Pilcher K."/>
            <person name="Chen G."/>
            <person name="Saunders D."/>
            <person name="Sodergren E."/>
            <person name="Davis P."/>
            <person name="Kerhornou A."/>
            <person name="Nie X."/>
            <person name="Hall N."/>
            <person name="Anjard C."/>
            <person name="Hemphill L."/>
            <person name="Bason N."/>
            <person name="Farbrother P."/>
            <person name="Desany B."/>
            <person name="Just E."/>
            <person name="Morio T."/>
            <person name="Rost R."/>
            <person name="Churcher C."/>
            <person name="Cooper J."/>
            <person name="Haydock S."/>
            <person name="van Driessche N."/>
            <person name="Cronin A."/>
            <person name="Goodhead I."/>
            <person name="Muzny D."/>
            <person name="Mourier T."/>
            <person name="Pain A."/>
            <person name="Lu M."/>
            <person name="Harper D."/>
            <person name="Lindsay R."/>
            <person name="Hauser H."/>
            <person name="James K."/>
            <person name="Quiles M."/>
            <person name="Madan Babu M."/>
            <person name="Saito T."/>
            <person name="Buchrieser C."/>
            <person name="Wardroper A."/>
            <person name="Felder M."/>
            <person name="Thangavelu M."/>
            <person name="Johnson D."/>
            <person name="Knights A."/>
            <person name="Loulseged H."/>
            <person name="Mungall K."/>
            <person name="Oliver K."/>
            <person name="Price C."/>
            <person name="Quail M.A."/>
            <person name="Urushihara H."/>
            <person name="Hernandez J."/>
            <person name="Rabbinowitsch E."/>
            <person name="Steffen D."/>
            <person name="Sanders M."/>
            <person name="Ma J."/>
            <person name="Kohara Y."/>
            <person name="Sharp S."/>
            <person name="Simmonds M."/>
            <person name="Spiegler S."/>
            <person name="Tivey A."/>
            <person name="Sugano S."/>
            <person name="White B."/>
            <person name="Walker D."/>
            <person name="Woodward J."/>
            <person name="Winckler T."/>
            <person name="Tanaka Y."/>
            <person name="Shaulsky G."/>
            <person name="Schleicher M."/>
            <person name="Weinstock G."/>
            <person name="Rosenthal A."/>
            <person name="Cox E.C."/>
            <person name="Chisholm R.L."/>
            <person name="Gibbs R."/>
            <person name="Loomis W.F."/>
            <person name="Platzer M."/>
            <person name="Kay R.R."/>
            <person name="Williams J."/>
            <person name="Dear P.H."/>
            <person name="Noegel A.A."/>
            <person name="Barrell B."/>
            <person name="Kuspa A."/>
        </authorList>
    </citation>
    <scope>NUCLEOTIDE SEQUENCE [LARGE SCALE GENOMIC DNA]</scope>
    <source>
        <strain evidence="2 3">AX4</strain>
    </source>
</reference>
<evidence type="ECO:0000313" key="3">
    <source>
        <dbReference type="Proteomes" id="UP000002195"/>
    </source>
</evidence>
<sequence length="384" mass="46058">MLKSKISFISRCTYKIIEAQKFEAQYLTKIKPSNQNINPRKSKFLKFFKDQPKITNNTNKTKTKAKANAKATPSETTEATTKEKNKVMTFLGKPFEFNRSRYIEISKENQIQLFFRALKHCGGSSISDIYKISYREFTNSPEGQSIFYFFGGSMVRMCYTLFPDFEWAPWLFKKNSDLSKMRREKDYDYSREIKWFAAKHNIKDSNLDDWYKMKLTDLLKECKIRNLFSIGLVDFIRKAYPHHKFYLFKFHKIILWWKYPDGLDDFRQYLLKETQFTSMEQFYLLSKTKFTSLGGTSLLLYYKYDLHQIYSILFPDYPWNKELLTPEAFQQLTNPKFEKIEPISKNFDFPKFKKKKSKFKYETFAPTQIETQQELLNKINENLK</sequence>
<dbReference type="PaxDb" id="44689-DDB0238211"/>
<feature type="region of interest" description="Disordered" evidence="1">
    <location>
        <begin position="55"/>
        <end position="81"/>
    </location>
</feature>